<sequence>MPENALLWCWSLSSLSGKLPALRRDSRTSQIDCNQIQVANSQQQHQQQQAYTENNQTFGLGGIRGSQLKGAYSQSQHTVKVVQGSGGYPLSEKELAKESIYSRVSKPPRDRQNDKNLGIEK</sequence>
<dbReference type="Proteomes" id="UP000192247">
    <property type="component" value="Unassembled WGS sequence"/>
</dbReference>
<feature type="compositionally biased region" description="Basic and acidic residues" evidence="1">
    <location>
        <begin position="107"/>
        <end position="121"/>
    </location>
</feature>
<comment type="caution">
    <text evidence="2">The sequence shown here is derived from an EMBL/GenBank/DDBJ whole genome shotgun (WGS) entry which is preliminary data.</text>
</comment>
<proteinExistence type="predicted"/>
<evidence type="ECO:0000313" key="3">
    <source>
        <dbReference type="Proteomes" id="UP000192247"/>
    </source>
</evidence>
<feature type="non-terminal residue" evidence="2">
    <location>
        <position position="121"/>
    </location>
</feature>
<name>A0A1V9XJJ1_9ACAR</name>
<keyword evidence="3" id="KW-1185">Reference proteome</keyword>
<accession>A0A1V9XJJ1</accession>
<feature type="region of interest" description="Disordered" evidence="1">
    <location>
        <begin position="99"/>
        <end position="121"/>
    </location>
</feature>
<gene>
    <name evidence="2" type="ORF">BIW11_09575</name>
</gene>
<dbReference type="EMBL" id="MNPL01009497">
    <property type="protein sequence ID" value="OQR73695.1"/>
    <property type="molecule type" value="Genomic_DNA"/>
</dbReference>
<organism evidence="2 3">
    <name type="scientific">Tropilaelaps mercedesae</name>
    <dbReference type="NCBI Taxonomy" id="418985"/>
    <lineage>
        <taxon>Eukaryota</taxon>
        <taxon>Metazoa</taxon>
        <taxon>Ecdysozoa</taxon>
        <taxon>Arthropoda</taxon>
        <taxon>Chelicerata</taxon>
        <taxon>Arachnida</taxon>
        <taxon>Acari</taxon>
        <taxon>Parasitiformes</taxon>
        <taxon>Mesostigmata</taxon>
        <taxon>Gamasina</taxon>
        <taxon>Dermanyssoidea</taxon>
        <taxon>Laelapidae</taxon>
        <taxon>Tropilaelaps</taxon>
    </lineage>
</organism>
<dbReference type="InParanoid" id="A0A1V9XJJ1"/>
<dbReference type="AlphaFoldDB" id="A0A1V9XJJ1"/>
<evidence type="ECO:0000256" key="1">
    <source>
        <dbReference type="SAM" id="MobiDB-lite"/>
    </source>
</evidence>
<evidence type="ECO:0000313" key="2">
    <source>
        <dbReference type="EMBL" id="OQR73695.1"/>
    </source>
</evidence>
<protein>
    <submittedName>
        <fullName evidence="2">Uncharacterized protein</fullName>
    </submittedName>
</protein>
<reference evidence="2 3" key="1">
    <citation type="journal article" date="2017" name="Gigascience">
        <title>Draft genome of the honey bee ectoparasitic mite, Tropilaelaps mercedesae, is shaped by the parasitic life history.</title>
        <authorList>
            <person name="Dong X."/>
            <person name="Armstrong S.D."/>
            <person name="Xia D."/>
            <person name="Makepeace B.L."/>
            <person name="Darby A.C."/>
            <person name="Kadowaki T."/>
        </authorList>
    </citation>
    <scope>NUCLEOTIDE SEQUENCE [LARGE SCALE GENOMIC DNA]</scope>
    <source>
        <strain evidence="2">Wuxi-XJTLU</strain>
    </source>
</reference>